<dbReference type="EMBL" id="JELW01000015">
    <property type="protein sequence ID" value="EXV00083.1"/>
    <property type="molecule type" value="Genomic_DNA"/>
</dbReference>
<gene>
    <name evidence="1" type="ORF">X797_006876</name>
</gene>
<dbReference type="GO" id="GO:0008474">
    <property type="term" value="F:palmitoyl-(protein) hydrolase activity"/>
    <property type="evidence" value="ECO:0007669"/>
    <property type="project" value="TreeGrafter"/>
</dbReference>
<organism evidence="1 2">
    <name type="scientific">Metarhizium robertsii</name>
    <dbReference type="NCBI Taxonomy" id="568076"/>
    <lineage>
        <taxon>Eukaryota</taxon>
        <taxon>Fungi</taxon>
        <taxon>Dikarya</taxon>
        <taxon>Ascomycota</taxon>
        <taxon>Pezizomycotina</taxon>
        <taxon>Sordariomycetes</taxon>
        <taxon>Hypocreomycetidae</taxon>
        <taxon>Hypocreales</taxon>
        <taxon>Clavicipitaceae</taxon>
        <taxon>Metarhizium</taxon>
    </lineage>
</organism>
<comment type="caution">
    <text evidence="1">The sequence shown here is derived from an EMBL/GenBank/DDBJ whole genome shotgun (WGS) entry which is preliminary data.</text>
</comment>
<dbReference type="Gene3D" id="3.40.50.1820">
    <property type="entry name" value="alpha/beta hydrolase"/>
    <property type="match status" value="1"/>
</dbReference>
<sequence length="315" mass="35844">MLVMLQNTIIYNPYLPPNARKMKISDYARYCRAIQWREERIRSLDGTEISLCVSHGGGPSGTRATATRSDCNASSLPPRLPDISSVLTRLQLEDDMFRYTLVGVSYRGYWTSHDRPSETGINKDAEAALCWISDQYHHRSQEREQPRPVVVFWGQSIGCGFATNLAALASLSPSLTNLPINALVLETPFTNTRDMLSALYPQKWLPYKHLWPFLRSRLDSWQNLEVIGRGYSGTRPPEIYIIEAGKDELVPPDHGKRLQRQCEDMGLPVQRHRVHSALHNDVMFRPQGREAIARSILSAARKAIETRNEETNSIR</sequence>
<dbReference type="Proteomes" id="UP000030151">
    <property type="component" value="Unassembled WGS sequence"/>
</dbReference>
<protein>
    <submittedName>
        <fullName evidence="1">Lysophospholipase/carboxylesterase like protein</fullName>
    </submittedName>
</protein>
<dbReference type="AlphaFoldDB" id="A0A014P9F9"/>
<evidence type="ECO:0000313" key="2">
    <source>
        <dbReference type="Proteomes" id="UP000030151"/>
    </source>
</evidence>
<reference evidence="1 2" key="1">
    <citation type="submission" date="2014-02" db="EMBL/GenBank/DDBJ databases">
        <title>The genome sequence of the entomopathogenic fungus Metarhizium robertsii ARSEF 2575.</title>
        <authorList>
            <person name="Giuliano Garisto Donzelli B."/>
            <person name="Roe B.A."/>
            <person name="Macmil S.L."/>
            <person name="Krasnoff S.B."/>
            <person name="Gibson D.M."/>
        </authorList>
    </citation>
    <scope>NUCLEOTIDE SEQUENCE [LARGE SCALE GENOMIC DNA]</scope>
    <source>
        <strain evidence="1 2">ARSEF 2575</strain>
    </source>
</reference>
<dbReference type="HOGENOM" id="CLU_043841_1_0_1"/>
<evidence type="ECO:0000313" key="1">
    <source>
        <dbReference type="EMBL" id="EXV00083.1"/>
    </source>
</evidence>
<name>A0A014P9F9_9HYPO</name>
<proteinExistence type="predicted"/>
<accession>A0A014P9F9</accession>
<dbReference type="InterPro" id="IPR029058">
    <property type="entry name" value="AB_hydrolase_fold"/>
</dbReference>
<dbReference type="SUPFAM" id="SSF53474">
    <property type="entry name" value="alpha/beta-Hydrolases"/>
    <property type="match status" value="1"/>
</dbReference>
<dbReference type="GO" id="GO:0016020">
    <property type="term" value="C:membrane"/>
    <property type="evidence" value="ECO:0007669"/>
    <property type="project" value="TreeGrafter"/>
</dbReference>